<dbReference type="eggNOG" id="KOG0065">
    <property type="taxonomic scope" value="Eukaryota"/>
</dbReference>
<evidence type="ECO:0000256" key="10">
    <source>
        <dbReference type="SAM" id="Phobius"/>
    </source>
</evidence>
<keyword evidence="9 10" id="KW-0472">Membrane</keyword>
<dbReference type="InterPro" id="IPR034003">
    <property type="entry name" value="ABCG_PDR_2"/>
</dbReference>
<feature type="transmembrane region" description="Helical" evidence="10">
    <location>
        <begin position="180"/>
        <end position="201"/>
    </location>
</feature>
<sequence length="696" mass="78028">MVLSYSTPSSRAIEHWLAQRSNRKKEGLQSVAQCKGPSATQWRDGARRSRRSYIFLSKKIQNPSCRTVKNKKNILSNWELMKVVMSREKRNSFLYIFKVIQLIILALICMTICPMHGQFSDGTKFLGVLTYNLVTIIFNGRSELNMQCSTNIGIFLFFPTWTFGLANILIKLPISIVEAAVWVIITYYVMGFASAVGRWAIPNNHIAIDVKTIGEAILKSKGLFTGEHLNTLLLLAIRSANTLVLDEHNEIELHWKTRNEEHVSHIVYNDGSLITSTTTSSIPMSANGARNRLTQSQFAFPFQPLSLCFNHLNYYVDMPSEIKQQGQLTESRLQLLSNISGAFRLGVLTSLVHVSGAGKTTLMDVVAGRKTSGTIEGSITLSGYPKKQETFARISGYCEQADIHSPNATVYESILYSAWLRLSSDIDSNTRKMFVEEVMALVELDVLRNAMVGLPGVSGLSTEQRKRLTIDVELVVNPSIIFMDEPTSGLDARAAAIVMRTIRNTINTGRIVVCTIHQPSIDIFESFDELLLLKRGERVIYAGEFGDHSHKLVEYFKAIPGVPSITKGHNPATWMLEYKSYWKNPPYNGMRYLVTFLYGLFFGTIFWQKGTKLDSQQDLNNLLGATYVAIFFIGATNCMSVQPVVSIERAVFYHESAAGMYSPLSYAFAQASMEFIYNSIQGILYTVIIYAMIGCD</sequence>
<dbReference type="SMART" id="SM00382">
    <property type="entry name" value="AAA"/>
    <property type="match status" value="1"/>
</dbReference>
<keyword evidence="4 10" id="KW-0812">Transmembrane</keyword>
<dbReference type="GO" id="GO:0140359">
    <property type="term" value="F:ABC-type transporter activity"/>
    <property type="evidence" value="ECO:0007669"/>
    <property type="project" value="InterPro"/>
</dbReference>
<dbReference type="InterPro" id="IPR003439">
    <property type="entry name" value="ABC_transporter-like_ATP-bd"/>
</dbReference>
<evidence type="ECO:0000256" key="1">
    <source>
        <dbReference type="ARBA" id="ARBA00004141"/>
    </source>
</evidence>
<evidence type="ECO:0000256" key="5">
    <source>
        <dbReference type="ARBA" id="ARBA00022737"/>
    </source>
</evidence>
<evidence type="ECO:0000256" key="3">
    <source>
        <dbReference type="ARBA" id="ARBA00022448"/>
    </source>
</evidence>
<evidence type="ECO:0000259" key="11">
    <source>
        <dbReference type="PROSITE" id="PS50893"/>
    </source>
</evidence>
<dbReference type="FunFam" id="3.40.50.300:FF:000157">
    <property type="entry name" value="ABC transporter G family member 34"/>
    <property type="match status" value="1"/>
</dbReference>
<accession>A0A0E0D7B2</accession>
<dbReference type="PANTHER" id="PTHR48040:SF55">
    <property type="entry name" value="OS02G0318500 PROTEIN"/>
    <property type="match status" value="1"/>
</dbReference>
<comment type="similarity">
    <text evidence="2">Belongs to the ABC transporter superfamily. ABCG family. PDR (TC 3.A.1.205) subfamily.</text>
</comment>
<evidence type="ECO:0000256" key="9">
    <source>
        <dbReference type="ARBA" id="ARBA00023136"/>
    </source>
</evidence>
<keyword evidence="5" id="KW-0677">Repeat</keyword>
<feature type="domain" description="ABC transporter" evidence="11">
    <location>
        <begin position="316"/>
        <end position="560"/>
    </location>
</feature>
<protein>
    <recommendedName>
        <fullName evidence="11">ABC transporter domain-containing protein</fullName>
    </recommendedName>
</protein>
<dbReference type="STRING" id="40149.A0A0E0D7B2"/>
<dbReference type="InterPro" id="IPR003593">
    <property type="entry name" value="AAA+_ATPase"/>
</dbReference>
<evidence type="ECO:0000256" key="6">
    <source>
        <dbReference type="ARBA" id="ARBA00022741"/>
    </source>
</evidence>
<reference evidence="12" key="2">
    <citation type="submission" date="2018-05" db="EMBL/GenBank/DDBJ databases">
        <title>OmerRS3 (Oryza meridionalis Reference Sequence Version 3).</title>
        <authorList>
            <person name="Zhang J."/>
            <person name="Kudrna D."/>
            <person name="Lee S."/>
            <person name="Talag J."/>
            <person name="Welchert J."/>
            <person name="Wing R.A."/>
        </authorList>
    </citation>
    <scope>NUCLEOTIDE SEQUENCE [LARGE SCALE GENOMIC DNA]</scope>
    <source>
        <strain evidence="12">cv. OR44</strain>
    </source>
</reference>
<organism evidence="12">
    <name type="scientific">Oryza meridionalis</name>
    <dbReference type="NCBI Taxonomy" id="40149"/>
    <lineage>
        <taxon>Eukaryota</taxon>
        <taxon>Viridiplantae</taxon>
        <taxon>Streptophyta</taxon>
        <taxon>Embryophyta</taxon>
        <taxon>Tracheophyta</taxon>
        <taxon>Spermatophyta</taxon>
        <taxon>Magnoliopsida</taxon>
        <taxon>Liliopsida</taxon>
        <taxon>Poales</taxon>
        <taxon>Poaceae</taxon>
        <taxon>BOP clade</taxon>
        <taxon>Oryzoideae</taxon>
        <taxon>Oryzeae</taxon>
        <taxon>Oryzinae</taxon>
        <taxon>Oryza</taxon>
    </lineage>
</organism>
<dbReference type="SUPFAM" id="SSF52540">
    <property type="entry name" value="P-loop containing nucleoside triphosphate hydrolases"/>
    <property type="match status" value="1"/>
</dbReference>
<keyword evidence="13" id="KW-1185">Reference proteome</keyword>
<feature type="transmembrane region" description="Helical" evidence="10">
    <location>
        <begin position="123"/>
        <end position="140"/>
    </location>
</feature>
<dbReference type="Proteomes" id="UP000008021">
    <property type="component" value="Chromosome 3"/>
</dbReference>
<evidence type="ECO:0000256" key="4">
    <source>
        <dbReference type="ARBA" id="ARBA00022692"/>
    </source>
</evidence>
<evidence type="ECO:0000256" key="7">
    <source>
        <dbReference type="ARBA" id="ARBA00022840"/>
    </source>
</evidence>
<dbReference type="PANTHER" id="PTHR48040">
    <property type="entry name" value="PLEIOTROPIC DRUG RESISTANCE PROTEIN 1-LIKE ISOFORM X1"/>
    <property type="match status" value="1"/>
</dbReference>
<proteinExistence type="inferred from homology"/>
<dbReference type="Gene3D" id="3.40.50.300">
    <property type="entry name" value="P-loop containing nucleotide triphosphate hydrolases"/>
    <property type="match status" value="1"/>
</dbReference>
<feature type="transmembrane region" description="Helical" evidence="10">
    <location>
        <begin position="152"/>
        <end position="174"/>
    </location>
</feature>
<dbReference type="InterPro" id="IPR027417">
    <property type="entry name" value="P-loop_NTPase"/>
</dbReference>
<keyword evidence="7" id="KW-0067">ATP-binding</keyword>
<feature type="transmembrane region" description="Helical" evidence="10">
    <location>
        <begin position="675"/>
        <end position="693"/>
    </location>
</feature>
<evidence type="ECO:0000313" key="12">
    <source>
        <dbReference type="EnsemblPlants" id="OMERI03G32480.1"/>
    </source>
</evidence>
<name>A0A0E0D7B2_9ORYZ</name>
<dbReference type="Pfam" id="PF01061">
    <property type="entry name" value="ABC2_membrane"/>
    <property type="match status" value="2"/>
</dbReference>
<evidence type="ECO:0000256" key="2">
    <source>
        <dbReference type="ARBA" id="ARBA00006012"/>
    </source>
</evidence>
<keyword evidence="8 10" id="KW-1133">Transmembrane helix</keyword>
<keyword evidence="6" id="KW-0547">Nucleotide-binding</keyword>
<dbReference type="InterPro" id="IPR013525">
    <property type="entry name" value="ABC2_TM"/>
</dbReference>
<comment type="subcellular location">
    <subcellularLocation>
        <location evidence="1">Membrane</location>
        <topology evidence="1">Multi-pass membrane protein</topology>
    </subcellularLocation>
</comment>
<dbReference type="HOGENOM" id="CLU_000604_35_6_1"/>
<dbReference type="GO" id="GO:0016887">
    <property type="term" value="F:ATP hydrolysis activity"/>
    <property type="evidence" value="ECO:0007669"/>
    <property type="project" value="InterPro"/>
</dbReference>
<evidence type="ECO:0000313" key="13">
    <source>
        <dbReference type="Proteomes" id="UP000008021"/>
    </source>
</evidence>
<dbReference type="Gramene" id="OMERI03G32480.1">
    <property type="protein sequence ID" value="OMERI03G32480.1"/>
    <property type="gene ID" value="OMERI03G32480"/>
</dbReference>
<dbReference type="GO" id="GO:0005524">
    <property type="term" value="F:ATP binding"/>
    <property type="evidence" value="ECO:0007669"/>
    <property type="project" value="UniProtKB-KW"/>
</dbReference>
<reference evidence="12" key="1">
    <citation type="submission" date="2015-04" db="UniProtKB">
        <authorList>
            <consortium name="EnsemblPlants"/>
        </authorList>
    </citation>
    <scope>IDENTIFICATION</scope>
</reference>
<feature type="transmembrane region" description="Helical" evidence="10">
    <location>
        <begin position="619"/>
        <end position="639"/>
    </location>
</feature>
<feature type="transmembrane region" description="Helical" evidence="10">
    <location>
        <begin position="95"/>
        <end position="117"/>
    </location>
</feature>
<dbReference type="EnsemblPlants" id="OMERI03G32480.1">
    <property type="protein sequence ID" value="OMERI03G32480.1"/>
    <property type="gene ID" value="OMERI03G32480"/>
</dbReference>
<dbReference type="AlphaFoldDB" id="A0A0E0D7B2"/>
<evidence type="ECO:0000256" key="8">
    <source>
        <dbReference type="ARBA" id="ARBA00022989"/>
    </source>
</evidence>
<feature type="transmembrane region" description="Helical" evidence="10">
    <location>
        <begin position="589"/>
        <end position="607"/>
    </location>
</feature>
<dbReference type="CDD" id="cd03232">
    <property type="entry name" value="ABCG_PDR_domain2"/>
    <property type="match status" value="1"/>
</dbReference>
<keyword evidence="3" id="KW-0813">Transport</keyword>
<dbReference type="PROSITE" id="PS50893">
    <property type="entry name" value="ABC_TRANSPORTER_2"/>
    <property type="match status" value="1"/>
</dbReference>
<dbReference type="Pfam" id="PF00005">
    <property type="entry name" value="ABC_tran"/>
    <property type="match status" value="1"/>
</dbReference>
<dbReference type="GO" id="GO:0005886">
    <property type="term" value="C:plasma membrane"/>
    <property type="evidence" value="ECO:0007669"/>
    <property type="project" value="UniProtKB-ARBA"/>
</dbReference>